<dbReference type="Pfam" id="PF02037">
    <property type="entry name" value="SAP"/>
    <property type="match status" value="1"/>
</dbReference>
<dbReference type="Proteomes" id="UP000198508">
    <property type="component" value="Unassembled WGS sequence"/>
</dbReference>
<evidence type="ECO:0000313" key="4">
    <source>
        <dbReference type="Proteomes" id="UP000198508"/>
    </source>
</evidence>
<reference evidence="4" key="1">
    <citation type="submission" date="2016-10" db="EMBL/GenBank/DDBJ databases">
        <authorList>
            <person name="Varghese N."/>
            <person name="Submissions S."/>
        </authorList>
    </citation>
    <scope>NUCLEOTIDE SEQUENCE [LARGE SCALE GENOMIC DNA]</scope>
    <source>
        <strain evidence="4">NLAE-zl-G277</strain>
    </source>
</reference>
<dbReference type="AlphaFoldDB" id="A0A1I0K677"/>
<protein>
    <submittedName>
        <fullName evidence="3">SAP domain-containing protein</fullName>
    </submittedName>
</protein>
<dbReference type="PROSITE" id="PS50800">
    <property type="entry name" value="SAP"/>
    <property type="match status" value="1"/>
</dbReference>
<dbReference type="Gene3D" id="1.10.720.30">
    <property type="entry name" value="SAP domain"/>
    <property type="match status" value="1"/>
</dbReference>
<proteinExistence type="predicted"/>
<accession>A0A1I0K677</accession>
<dbReference type="SMART" id="SM00513">
    <property type="entry name" value="SAP"/>
    <property type="match status" value="1"/>
</dbReference>
<evidence type="ECO:0000256" key="1">
    <source>
        <dbReference type="SAM" id="MobiDB-lite"/>
    </source>
</evidence>
<dbReference type="RefSeq" id="WP_092371382.1">
    <property type="nucleotide sequence ID" value="NZ_CAKXUV010000015.1"/>
</dbReference>
<feature type="compositionally biased region" description="Polar residues" evidence="1">
    <location>
        <begin position="33"/>
        <end position="46"/>
    </location>
</feature>
<feature type="domain" description="SAP" evidence="2">
    <location>
        <begin position="156"/>
        <end position="190"/>
    </location>
</feature>
<feature type="region of interest" description="Disordered" evidence="1">
    <location>
        <begin position="13"/>
        <end position="46"/>
    </location>
</feature>
<evidence type="ECO:0000313" key="3">
    <source>
        <dbReference type="EMBL" id="SEU19308.1"/>
    </source>
</evidence>
<gene>
    <name evidence="3" type="ORF">SAMN05216313_15010</name>
</gene>
<dbReference type="SUPFAM" id="SSF68906">
    <property type="entry name" value="SAP domain"/>
    <property type="match status" value="1"/>
</dbReference>
<sequence length="364" mass="41985">MLNIFKFLKNSDKKEPDSLFKPVNPEPIPPRSPSFNEDSMSQQQMTHQIIEETPLNSSATIDELDRIAQERSDRLYNERQQRIHKFNPFELNIHNVDTSPLSSVERAFLKQMNGQSVENPTVNAYWIYEYSLDFEATMTRLIVNHYLQISDAFMELDFLTVIELKAILKQYNLGIAGKKKELIQRIKTNVSSEQLSATLNGQTKRYILTAKGTEVIADLPLSMTKNLELEDHCLDCIYKRRLNEAYRLVCKNELSKVIPRGIGMDWKQEYDKGLSDFKLQLYTAFLEQDEVNIPKILKTYENQLKACAILGDFFGVATSKSGDLFLRITDCNHISKSEVIPIMQEMQFKLATAIQEHTLDILKS</sequence>
<dbReference type="STRING" id="460384.SAMN05216313_15010"/>
<keyword evidence="4" id="KW-1185">Reference proteome</keyword>
<dbReference type="InterPro" id="IPR036361">
    <property type="entry name" value="SAP_dom_sf"/>
</dbReference>
<organism evidence="3 4">
    <name type="scientific">Enterocloster lavalensis</name>
    <dbReference type="NCBI Taxonomy" id="460384"/>
    <lineage>
        <taxon>Bacteria</taxon>
        <taxon>Bacillati</taxon>
        <taxon>Bacillota</taxon>
        <taxon>Clostridia</taxon>
        <taxon>Lachnospirales</taxon>
        <taxon>Lachnospiraceae</taxon>
        <taxon>Enterocloster</taxon>
    </lineage>
</organism>
<dbReference type="InterPro" id="IPR003034">
    <property type="entry name" value="SAP_dom"/>
</dbReference>
<dbReference type="EMBL" id="FOIM01000050">
    <property type="protein sequence ID" value="SEU19308.1"/>
    <property type="molecule type" value="Genomic_DNA"/>
</dbReference>
<name>A0A1I0K677_9FIRM</name>
<evidence type="ECO:0000259" key="2">
    <source>
        <dbReference type="PROSITE" id="PS50800"/>
    </source>
</evidence>